<dbReference type="Proteomes" id="UP000286260">
    <property type="component" value="Unassembled WGS sequence"/>
</dbReference>
<evidence type="ECO:0000313" key="2">
    <source>
        <dbReference type="Proteomes" id="UP000286260"/>
    </source>
</evidence>
<protein>
    <submittedName>
        <fullName evidence="1">Uncharacterized protein</fullName>
    </submittedName>
</protein>
<accession>A0A3R6DII9</accession>
<dbReference type="EMBL" id="QSII01000002">
    <property type="protein sequence ID" value="RHC89425.1"/>
    <property type="molecule type" value="Genomic_DNA"/>
</dbReference>
<name>A0A3R6DII9_9BACT</name>
<evidence type="ECO:0000313" key="1">
    <source>
        <dbReference type="EMBL" id="RHC89425.1"/>
    </source>
</evidence>
<proteinExistence type="predicted"/>
<dbReference type="AlphaFoldDB" id="A0A3R6DII9"/>
<comment type="caution">
    <text evidence="1">The sequence shown here is derived from an EMBL/GenBank/DDBJ whole genome shotgun (WGS) entry which is preliminary data.</text>
</comment>
<gene>
    <name evidence="1" type="ORF">DW828_02405</name>
</gene>
<sequence length="76" mass="8989">MIYARFLYYYSITTLSLATWMENRHSAYTYLYINILQIKTNNKHQIPISANHSIILCKNGYKIGKTEWFSFSGTEL</sequence>
<organism evidence="1 2">
    <name type="scientific">Parabacteroides merdae</name>
    <dbReference type="NCBI Taxonomy" id="46503"/>
    <lineage>
        <taxon>Bacteria</taxon>
        <taxon>Pseudomonadati</taxon>
        <taxon>Bacteroidota</taxon>
        <taxon>Bacteroidia</taxon>
        <taxon>Bacteroidales</taxon>
        <taxon>Tannerellaceae</taxon>
        <taxon>Parabacteroides</taxon>
    </lineage>
</organism>
<reference evidence="1 2" key="1">
    <citation type="submission" date="2018-08" db="EMBL/GenBank/DDBJ databases">
        <title>A genome reference for cultivated species of the human gut microbiota.</title>
        <authorList>
            <person name="Zou Y."/>
            <person name="Xue W."/>
            <person name="Luo G."/>
        </authorList>
    </citation>
    <scope>NUCLEOTIDE SEQUENCE [LARGE SCALE GENOMIC DNA]</scope>
    <source>
        <strain evidence="1 2">AM34-17</strain>
    </source>
</reference>